<evidence type="ECO:0000256" key="3">
    <source>
        <dbReference type="ARBA" id="ARBA00022853"/>
    </source>
</evidence>
<evidence type="ECO:0000313" key="10">
    <source>
        <dbReference type="EMBL" id="RCI09739.1"/>
    </source>
</evidence>
<dbReference type="OrthoDB" id="41532at2759"/>
<dbReference type="GO" id="GO:0006325">
    <property type="term" value="P:chromatin organization"/>
    <property type="evidence" value="ECO:0007669"/>
    <property type="project" value="UniProtKB-KW"/>
</dbReference>
<dbReference type="Pfam" id="PF00583">
    <property type="entry name" value="Acetyltransf_1"/>
    <property type="match status" value="1"/>
</dbReference>
<feature type="compositionally biased region" description="Acidic residues" evidence="8">
    <location>
        <begin position="455"/>
        <end position="468"/>
    </location>
</feature>
<dbReference type="CDD" id="cd04301">
    <property type="entry name" value="NAT_SF"/>
    <property type="match status" value="1"/>
</dbReference>
<evidence type="ECO:0000259" key="9">
    <source>
        <dbReference type="PROSITE" id="PS51186"/>
    </source>
</evidence>
<organism evidence="10 11">
    <name type="scientific">Ophiocordyceps polyrhachis-furcata BCC 54312</name>
    <dbReference type="NCBI Taxonomy" id="1330021"/>
    <lineage>
        <taxon>Eukaryota</taxon>
        <taxon>Fungi</taxon>
        <taxon>Dikarya</taxon>
        <taxon>Ascomycota</taxon>
        <taxon>Pezizomycotina</taxon>
        <taxon>Sordariomycetes</taxon>
        <taxon>Hypocreomycetidae</taxon>
        <taxon>Hypocreales</taxon>
        <taxon>Ophiocordycipitaceae</taxon>
        <taxon>Ophiocordyceps</taxon>
    </lineage>
</organism>
<dbReference type="GO" id="GO:0035267">
    <property type="term" value="C:NuA4 histone acetyltransferase complex"/>
    <property type="evidence" value="ECO:0007669"/>
    <property type="project" value="TreeGrafter"/>
</dbReference>
<evidence type="ECO:0000256" key="8">
    <source>
        <dbReference type="SAM" id="MobiDB-lite"/>
    </source>
</evidence>
<keyword evidence="4" id="KW-0805">Transcription regulation</keyword>
<feature type="region of interest" description="Disordered" evidence="8">
    <location>
        <begin position="218"/>
        <end position="264"/>
    </location>
</feature>
<evidence type="ECO:0000256" key="7">
    <source>
        <dbReference type="ARBA" id="ARBA00025178"/>
    </source>
</evidence>
<comment type="subcellular location">
    <subcellularLocation>
        <location evidence="1">Nucleus</location>
    </subcellularLocation>
</comment>
<evidence type="ECO:0000256" key="4">
    <source>
        <dbReference type="ARBA" id="ARBA00023015"/>
    </source>
</evidence>
<evidence type="ECO:0000256" key="1">
    <source>
        <dbReference type="ARBA" id="ARBA00004123"/>
    </source>
</evidence>
<dbReference type="GO" id="GO:0005634">
    <property type="term" value="C:nucleus"/>
    <property type="evidence" value="ECO:0007669"/>
    <property type="project" value="UniProtKB-SubCell"/>
</dbReference>
<comment type="caution">
    <text evidence="10">The sequence shown here is derived from an EMBL/GenBank/DDBJ whole genome shotgun (WGS) entry which is preliminary data.</text>
</comment>
<feature type="compositionally biased region" description="Low complexity" evidence="8">
    <location>
        <begin position="469"/>
        <end position="492"/>
    </location>
</feature>
<keyword evidence="11" id="KW-1185">Reference proteome</keyword>
<feature type="compositionally biased region" description="Low complexity" evidence="8">
    <location>
        <begin position="251"/>
        <end position="260"/>
    </location>
</feature>
<dbReference type="InterPro" id="IPR016181">
    <property type="entry name" value="Acyl_CoA_acyltransferase"/>
</dbReference>
<feature type="compositionally biased region" description="Low complexity" evidence="8">
    <location>
        <begin position="430"/>
        <end position="444"/>
    </location>
</feature>
<sequence length="526" mass="57825">MPSQQASRGGYRVQPFDAGTHSQLTPYLAAIHASCITHDRAMATFLPPLSHEKLLSWWKERIAEVSGGRRLIWMLVRESEEHQHQHQHQHHLPQHYHQQQQDQQEFVSGPDVIGVVMLALPFSETGALRAAVEKLLVHRAFRRKGGATALMAAVEHEAVRIGRSLLLLDTESGSAAEIVCRKLGYVELGRMPMYGISPSGDLRDGTFFYKHLGPMPTAMPPRKRTRAPVAATPTTTTASRHEDAAADKAAADASQAGGAANPQTSQYNELWTDDQIASLFKGVIRWKPAGMHKHFRIIAISEHLRNHGFDPDVYPHTRIPHIWQKLRSYYNLDLIDERETFDDDESDEKYIDFSLPPEGFYLDSMLSRAKANPSETTSSPPQLVLSPEPEAEAEQQPAKKRRRLAKLAAAASNEDTEEATDAQSTPQPARPTRGSRGRTGPASRQAKDKTKTESESESESDDSAESESADGPSSSSDDGNGSDSDSGGQPQDSPHEVSTPTARPARGGARGRGRGRGRGRRAGGRR</sequence>
<dbReference type="SUPFAM" id="SSF55729">
    <property type="entry name" value="Acyl-CoA N-acyltransferases (Nat)"/>
    <property type="match status" value="1"/>
</dbReference>
<dbReference type="AlphaFoldDB" id="A0A367L5N6"/>
<comment type="similarity">
    <text evidence="2">Belongs to the EAF7 family.</text>
</comment>
<feature type="region of interest" description="Disordered" evidence="8">
    <location>
        <begin position="371"/>
        <end position="526"/>
    </location>
</feature>
<feature type="compositionally biased region" description="Basic residues" evidence="8">
    <location>
        <begin position="85"/>
        <end position="94"/>
    </location>
</feature>
<gene>
    <name evidence="10" type="ORF">L249_4074</name>
</gene>
<name>A0A367L5N6_9HYPO</name>
<reference evidence="10 11" key="1">
    <citation type="journal article" date="2015" name="BMC Genomics">
        <title>Insights from the genome of Ophiocordyceps polyrhachis-furcata to pathogenicity and host specificity in insect fungi.</title>
        <authorList>
            <person name="Wichadakul D."/>
            <person name="Kobmoo N."/>
            <person name="Ingsriswang S."/>
            <person name="Tangphatsornruang S."/>
            <person name="Chantasingh D."/>
            <person name="Luangsa-ard J.J."/>
            <person name="Eurwilaichitr L."/>
        </authorList>
    </citation>
    <scope>NUCLEOTIDE SEQUENCE [LARGE SCALE GENOMIC DNA]</scope>
    <source>
        <strain evidence="10 11">BCC 54312</strain>
    </source>
</reference>
<dbReference type="STRING" id="1330021.A0A367L5N6"/>
<dbReference type="PANTHER" id="PTHR13581:SF5">
    <property type="entry name" value="MRG_MORF4L-BINDING PROTEIN"/>
    <property type="match status" value="1"/>
</dbReference>
<evidence type="ECO:0000256" key="6">
    <source>
        <dbReference type="ARBA" id="ARBA00023242"/>
    </source>
</evidence>
<keyword evidence="3" id="KW-0156">Chromatin regulator</keyword>
<dbReference type="GO" id="GO:0016747">
    <property type="term" value="F:acyltransferase activity, transferring groups other than amino-acyl groups"/>
    <property type="evidence" value="ECO:0007669"/>
    <property type="project" value="InterPro"/>
</dbReference>
<dbReference type="Proteomes" id="UP000253664">
    <property type="component" value="Unassembled WGS sequence"/>
</dbReference>
<proteinExistence type="inferred from homology"/>
<feature type="compositionally biased region" description="Basic residues" evidence="8">
    <location>
        <begin position="509"/>
        <end position="526"/>
    </location>
</feature>
<dbReference type="Pfam" id="PF07904">
    <property type="entry name" value="Eaf7"/>
    <property type="match status" value="1"/>
</dbReference>
<feature type="compositionally biased region" description="Basic and acidic residues" evidence="8">
    <location>
        <begin position="445"/>
        <end position="454"/>
    </location>
</feature>
<feature type="compositionally biased region" description="Basic and acidic residues" evidence="8">
    <location>
        <begin position="239"/>
        <end position="250"/>
    </location>
</feature>
<dbReference type="PANTHER" id="PTHR13581">
    <property type="entry name" value="MRG-BINDING PROTEIN"/>
    <property type="match status" value="1"/>
</dbReference>
<keyword evidence="5" id="KW-0804">Transcription</keyword>
<dbReference type="PROSITE" id="PS51186">
    <property type="entry name" value="GNAT"/>
    <property type="match status" value="1"/>
</dbReference>
<evidence type="ECO:0000313" key="11">
    <source>
        <dbReference type="Proteomes" id="UP000253664"/>
    </source>
</evidence>
<dbReference type="GO" id="GO:0006357">
    <property type="term" value="P:regulation of transcription by RNA polymerase II"/>
    <property type="evidence" value="ECO:0007669"/>
    <property type="project" value="TreeGrafter"/>
</dbReference>
<evidence type="ECO:0000256" key="2">
    <source>
        <dbReference type="ARBA" id="ARBA00007117"/>
    </source>
</evidence>
<dbReference type="InterPro" id="IPR012423">
    <property type="entry name" value="Eaf7/MRGBP"/>
</dbReference>
<dbReference type="Gene3D" id="3.40.630.30">
    <property type="match status" value="1"/>
</dbReference>
<comment type="function">
    <text evidence="7">Component of the NuA4 histone acetyltransferase complex which is involved in transcriptional activation of selected genes principally by acetylation of nucleosomal histone H4 and H2A. The NuA4 complex is also involved in DNA repair.</text>
</comment>
<evidence type="ECO:0000256" key="5">
    <source>
        <dbReference type="ARBA" id="ARBA00023163"/>
    </source>
</evidence>
<accession>A0A367L5N6</accession>
<protein>
    <recommendedName>
        <fullName evidence="9">N-acetyltransferase domain-containing protein</fullName>
    </recommendedName>
</protein>
<keyword evidence="6" id="KW-0539">Nucleus</keyword>
<feature type="region of interest" description="Disordered" evidence="8">
    <location>
        <begin position="82"/>
        <end position="103"/>
    </location>
</feature>
<dbReference type="EMBL" id="LKCN02000014">
    <property type="protein sequence ID" value="RCI09739.1"/>
    <property type="molecule type" value="Genomic_DNA"/>
</dbReference>
<feature type="compositionally biased region" description="Low complexity" evidence="8">
    <location>
        <begin position="227"/>
        <end position="238"/>
    </location>
</feature>
<feature type="domain" description="N-acetyltransferase" evidence="9">
    <location>
        <begin position="60"/>
        <end position="214"/>
    </location>
</feature>
<dbReference type="InterPro" id="IPR000182">
    <property type="entry name" value="GNAT_dom"/>
</dbReference>